<organism evidence="1 2">
    <name type="scientific">Xylophilus ampelinus</name>
    <dbReference type="NCBI Taxonomy" id="54067"/>
    <lineage>
        <taxon>Bacteria</taxon>
        <taxon>Pseudomonadati</taxon>
        <taxon>Pseudomonadota</taxon>
        <taxon>Betaproteobacteria</taxon>
        <taxon>Burkholderiales</taxon>
        <taxon>Xylophilus</taxon>
    </lineage>
</organism>
<keyword evidence="2" id="KW-1185">Reference proteome</keyword>
<evidence type="ECO:0000313" key="1">
    <source>
        <dbReference type="EMBL" id="PYE79813.1"/>
    </source>
</evidence>
<name>A0A318SL27_9BURK</name>
<accession>A0A318SL27</accession>
<comment type="caution">
    <text evidence="1">The sequence shown here is derived from an EMBL/GenBank/DDBJ whole genome shotgun (WGS) entry which is preliminary data.</text>
</comment>
<dbReference type="RefSeq" id="WP_110464106.1">
    <property type="nucleotide sequence ID" value="NZ_JAMOFZ010000002.1"/>
</dbReference>
<dbReference type="Proteomes" id="UP000247540">
    <property type="component" value="Unassembled WGS sequence"/>
</dbReference>
<protein>
    <submittedName>
        <fullName evidence="1">Uncharacterized protein</fullName>
    </submittedName>
</protein>
<proteinExistence type="predicted"/>
<dbReference type="EMBL" id="QJTC01000001">
    <property type="protein sequence ID" value="PYE79813.1"/>
    <property type="molecule type" value="Genomic_DNA"/>
</dbReference>
<dbReference type="AlphaFoldDB" id="A0A318SL27"/>
<evidence type="ECO:0000313" key="2">
    <source>
        <dbReference type="Proteomes" id="UP000247540"/>
    </source>
</evidence>
<gene>
    <name evidence="1" type="ORF">DFQ15_101133</name>
</gene>
<reference evidence="1 2" key="1">
    <citation type="submission" date="2018-06" db="EMBL/GenBank/DDBJ databases">
        <title>Genomic Encyclopedia of Type Strains, Phase III (KMG-III): the genomes of soil and plant-associated and newly described type strains.</title>
        <authorList>
            <person name="Whitman W."/>
        </authorList>
    </citation>
    <scope>NUCLEOTIDE SEQUENCE [LARGE SCALE GENOMIC DNA]</scope>
    <source>
        <strain evidence="1 2">CECT 7646</strain>
    </source>
</reference>
<sequence>MSFPTGDAHAAQSTRSALDARLRSRIKRFNSATRPTYTEHNAAKPAGILVIDATLSGNGQPVRNLIWVGINGVHGRWLNEGQAHEVKWALLRTLSLRQARMQRELDGLRA</sequence>